<protein>
    <submittedName>
        <fullName evidence="1">Uncharacterized protein</fullName>
    </submittedName>
</protein>
<proteinExistence type="predicted"/>
<dbReference type="AlphaFoldDB" id="A0A2S0WNT4"/>
<evidence type="ECO:0000313" key="2">
    <source>
        <dbReference type="Proteomes" id="UP000244384"/>
    </source>
</evidence>
<dbReference type="Proteomes" id="UP000244384">
    <property type="component" value="Chromosome"/>
</dbReference>
<organism evidence="1 2">
    <name type="scientific">Aeromicrobium chenweiae</name>
    <dbReference type="NCBI Taxonomy" id="2079793"/>
    <lineage>
        <taxon>Bacteria</taxon>
        <taxon>Bacillati</taxon>
        <taxon>Actinomycetota</taxon>
        <taxon>Actinomycetes</taxon>
        <taxon>Propionibacteriales</taxon>
        <taxon>Nocardioidaceae</taxon>
        <taxon>Aeromicrobium</taxon>
    </lineage>
</organism>
<dbReference type="EMBL" id="CP026952">
    <property type="protein sequence ID" value="AWB92995.1"/>
    <property type="molecule type" value="Genomic_DNA"/>
</dbReference>
<gene>
    <name evidence="1" type="ORF">C3E78_12700</name>
</gene>
<keyword evidence="2" id="KW-1185">Reference proteome</keyword>
<dbReference type="KEGG" id="aez:C3E78_12700"/>
<evidence type="ECO:0000313" key="1">
    <source>
        <dbReference type="EMBL" id="AWB92995.1"/>
    </source>
</evidence>
<name>A0A2S0WNT4_9ACTN</name>
<reference evidence="2" key="1">
    <citation type="submission" date="2018-01" db="EMBL/GenBank/DDBJ databases">
        <authorList>
            <person name="Li J."/>
        </authorList>
    </citation>
    <scope>NUCLEOTIDE SEQUENCE [LARGE SCALE GENOMIC DNA]</scope>
    <source>
        <strain evidence="2">592</strain>
    </source>
</reference>
<sequence>MAVSGLEASAAAISRCSIRSRASSAVATVRTSRASPTSSWRDWARTFAPLVVPTTSTRTPWGLGWWNPPR</sequence>
<accession>A0A2S0WNT4</accession>